<comment type="caution">
    <text evidence="7">The sequence shown here is derived from an EMBL/GenBank/DDBJ whole genome shotgun (WGS) entry which is preliminary data.</text>
</comment>
<keyword evidence="2 4" id="KW-0863">Zinc-finger</keyword>
<evidence type="ECO:0000256" key="4">
    <source>
        <dbReference type="PROSITE-ProRule" id="PRU00449"/>
    </source>
</evidence>
<dbReference type="InterPro" id="IPR035896">
    <property type="entry name" value="AN1-like_Znf"/>
</dbReference>
<feature type="domain" description="AN1-type" evidence="6">
    <location>
        <begin position="7"/>
        <end position="55"/>
    </location>
</feature>
<accession>A0A4U0WB82</accession>
<dbReference type="Gene3D" id="4.10.1110.10">
    <property type="entry name" value="AN1-like Zinc finger"/>
    <property type="match status" value="2"/>
</dbReference>
<gene>
    <name evidence="7" type="ORF">B0A49_10990</name>
</gene>
<keyword evidence="1" id="KW-0479">Metal-binding</keyword>
<dbReference type="Pfam" id="PF01428">
    <property type="entry name" value="zf-AN1"/>
    <property type="match status" value="2"/>
</dbReference>
<dbReference type="STRING" id="331657.A0A4U0WB82"/>
<dbReference type="SMART" id="SM00154">
    <property type="entry name" value="ZnF_AN1"/>
    <property type="match status" value="2"/>
</dbReference>
<dbReference type="SUPFAM" id="SSF118310">
    <property type="entry name" value="AN1-like Zinc finger"/>
    <property type="match status" value="2"/>
</dbReference>
<evidence type="ECO:0000313" key="8">
    <source>
        <dbReference type="Proteomes" id="UP000308768"/>
    </source>
</evidence>
<dbReference type="InterPro" id="IPR000058">
    <property type="entry name" value="Znf_AN1"/>
</dbReference>
<evidence type="ECO:0000259" key="6">
    <source>
        <dbReference type="PROSITE" id="PS51039"/>
    </source>
</evidence>
<dbReference type="GO" id="GO:0005737">
    <property type="term" value="C:cytoplasm"/>
    <property type="evidence" value="ECO:0007669"/>
    <property type="project" value="TreeGrafter"/>
</dbReference>
<organism evidence="7 8">
    <name type="scientific">Cryomyces minteri</name>
    <dbReference type="NCBI Taxonomy" id="331657"/>
    <lineage>
        <taxon>Eukaryota</taxon>
        <taxon>Fungi</taxon>
        <taxon>Dikarya</taxon>
        <taxon>Ascomycota</taxon>
        <taxon>Pezizomycotina</taxon>
        <taxon>Dothideomycetes</taxon>
        <taxon>Dothideomycetes incertae sedis</taxon>
        <taxon>Cryomyces</taxon>
    </lineage>
</organism>
<dbReference type="OrthoDB" id="431929at2759"/>
<dbReference type="PROSITE" id="PS51039">
    <property type="entry name" value="ZF_AN1"/>
    <property type="match status" value="1"/>
</dbReference>
<feature type="compositionally biased region" description="Low complexity" evidence="5">
    <location>
        <begin position="60"/>
        <end position="84"/>
    </location>
</feature>
<evidence type="ECO:0000256" key="2">
    <source>
        <dbReference type="ARBA" id="ARBA00022771"/>
    </source>
</evidence>
<reference evidence="7 8" key="1">
    <citation type="submission" date="2017-03" db="EMBL/GenBank/DDBJ databases">
        <title>Genomes of endolithic fungi from Antarctica.</title>
        <authorList>
            <person name="Coleine C."/>
            <person name="Masonjones S."/>
            <person name="Stajich J.E."/>
        </authorList>
    </citation>
    <scope>NUCLEOTIDE SEQUENCE [LARGE SCALE GENOMIC DNA]</scope>
    <source>
        <strain evidence="7 8">CCFEE 5187</strain>
    </source>
</reference>
<name>A0A4U0WB82_9PEZI</name>
<dbReference type="GO" id="GO:0008270">
    <property type="term" value="F:zinc ion binding"/>
    <property type="evidence" value="ECO:0007669"/>
    <property type="project" value="UniProtKB-KW"/>
</dbReference>
<sequence length="309" mass="32644">MSTADVEAIGAHCQMPFCHVLDFLPFRCESCHGSFCLDHRTESGHSCPQAGAWARARRLQQQQQQQPPTSSSPSSMLIASSSPSSPKPNTPTKHCASPHCKTAIDGPLKTGVHCATCNRSYCLMHRLREDHACASLAPLGARPTAAAAGPSQKQRGAAALEKLRAWGAAKQKSVAVPASSSRVAASAQAAALATLKRTARGDSTLPPEKRIYVHVEASAATTAAKYPAGAFFYSAEWSVGRVLDAAARALQLANVNNRVEGEAERLRVFHVEAGRLLEFGDRLGAVVASGNTLVLLRGVGPPAPDLIRV</sequence>
<evidence type="ECO:0000256" key="5">
    <source>
        <dbReference type="SAM" id="MobiDB-lite"/>
    </source>
</evidence>
<proteinExistence type="predicted"/>
<evidence type="ECO:0000256" key="3">
    <source>
        <dbReference type="ARBA" id="ARBA00022833"/>
    </source>
</evidence>
<keyword evidence="8" id="KW-1185">Reference proteome</keyword>
<protein>
    <recommendedName>
        <fullName evidence="6">AN1-type domain-containing protein</fullName>
    </recommendedName>
</protein>
<dbReference type="PANTHER" id="PTHR14677:SF40">
    <property type="entry name" value="CDC48-ASSOCIATED UBIQUITIN-LIKE_ZINC FINGER PROTEIN 1"/>
    <property type="match status" value="1"/>
</dbReference>
<dbReference type="Pfam" id="PF25327">
    <property type="entry name" value="UBL_ZFAND1"/>
    <property type="match status" value="1"/>
</dbReference>
<dbReference type="EMBL" id="NAJN01002053">
    <property type="protein sequence ID" value="TKA58605.1"/>
    <property type="molecule type" value="Genomic_DNA"/>
</dbReference>
<dbReference type="AlphaFoldDB" id="A0A4U0WB82"/>
<dbReference type="InterPro" id="IPR057358">
    <property type="entry name" value="UBL_ZFAND1-like"/>
</dbReference>
<keyword evidence="3" id="KW-0862">Zinc</keyword>
<evidence type="ECO:0000256" key="1">
    <source>
        <dbReference type="ARBA" id="ARBA00022723"/>
    </source>
</evidence>
<evidence type="ECO:0000313" key="7">
    <source>
        <dbReference type="EMBL" id="TKA58605.1"/>
    </source>
</evidence>
<dbReference type="PANTHER" id="PTHR14677">
    <property type="entry name" value="ARSENITE INDUCUBLE RNA ASSOCIATED PROTEIN AIP-1-RELATED"/>
    <property type="match status" value="1"/>
</dbReference>
<feature type="region of interest" description="Disordered" evidence="5">
    <location>
        <begin position="54"/>
        <end position="96"/>
    </location>
</feature>
<dbReference type="Proteomes" id="UP000308768">
    <property type="component" value="Unassembled WGS sequence"/>
</dbReference>